<accession>A0ABU3DU35</accession>
<protein>
    <recommendedName>
        <fullName evidence="4">Glycoside hydrolase family 42 N-terminal domain-containing protein</fullName>
    </recommendedName>
</protein>
<proteinExistence type="predicted"/>
<reference evidence="2 3" key="1">
    <citation type="submission" date="2023-09" db="EMBL/GenBank/DDBJ databases">
        <authorList>
            <person name="Rey-Velasco X."/>
        </authorList>
    </citation>
    <scope>NUCLEOTIDE SEQUENCE [LARGE SCALE GENOMIC DNA]</scope>
    <source>
        <strain evidence="2 3">F225</strain>
    </source>
</reference>
<gene>
    <name evidence="2" type="ORF">RM541_12670</name>
</gene>
<keyword evidence="3" id="KW-1185">Reference proteome</keyword>
<evidence type="ECO:0008006" key="4">
    <source>
        <dbReference type="Google" id="ProtNLM"/>
    </source>
</evidence>
<organism evidence="2 3">
    <name type="scientific">Autumnicola psychrophila</name>
    <dbReference type="NCBI Taxonomy" id="3075592"/>
    <lineage>
        <taxon>Bacteria</taxon>
        <taxon>Pseudomonadati</taxon>
        <taxon>Bacteroidota</taxon>
        <taxon>Flavobacteriia</taxon>
        <taxon>Flavobacteriales</taxon>
        <taxon>Flavobacteriaceae</taxon>
        <taxon>Autumnicola</taxon>
    </lineage>
</organism>
<comment type="caution">
    <text evidence="2">The sequence shown here is derived from an EMBL/GenBank/DDBJ whole genome shotgun (WGS) entry which is preliminary data.</text>
</comment>
<name>A0ABU3DU35_9FLAO</name>
<evidence type="ECO:0000256" key="1">
    <source>
        <dbReference type="SAM" id="SignalP"/>
    </source>
</evidence>
<evidence type="ECO:0000313" key="3">
    <source>
        <dbReference type="Proteomes" id="UP001253848"/>
    </source>
</evidence>
<dbReference type="EMBL" id="JAVRHN010000009">
    <property type="protein sequence ID" value="MDT0687218.1"/>
    <property type="molecule type" value="Genomic_DNA"/>
</dbReference>
<feature type="chain" id="PRO_5047101177" description="Glycoside hydrolase family 42 N-terminal domain-containing protein" evidence="1">
    <location>
        <begin position="23"/>
        <end position="764"/>
    </location>
</feature>
<feature type="signal peptide" evidence="1">
    <location>
        <begin position="1"/>
        <end position="22"/>
    </location>
</feature>
<sequence>MKINLNSILSFLLLVGSFFANAQELYPSFDVTKQKDSPNQMSNAVMPVMGVWVWGQKDLVGNGYEKSIDNLSENSPFNLIVPFLRFPDYEVVDQVVYEKVKEAANYAVKKNVFLVPDLDVRNARRAFEETYPDELQEMLRLKEVEFPKKDSVLVTVKSQDLNDHYSGGDITHHVARTGTLLRVYSYKYNREGMIQKESLKDITSSVKLISSSKDSVKVNLPVLEDKTHATVMVSFTHLYPDVFAPHLMGFQRELIEQYAELPLAGVCKDEWGFPPYYPRFSRHETIDYWYSEHRAKAYAERTSGRELLADCFLMANGIEGKENERNMAINHFTQMVTERNSALEEDFYYSVKDIFGSNAVVAVHATWWPYPDRTEFKKNGLVWWSAKRDWAQTDELTPYAVRTALSKKWGSPLWYNMYYQEPDLGTHMWSSVLAGGRINYLRYFYLFDEDLMQAENRIRLLNYISKTPLDCRVAVVFGHSSAMNWSGPMYEDVGMKLIDSLWHKGFPADLIPTSEIENGDLVVDPDGTIKYGLQKYDAVVLYNPEFEQGSTAEFFSKVNEQKTSLYRIGNWTKDFSGNPLDGNGMLPASMSEIRNVNRALDTILGLLKEKKVLAQSPATEVLDNSVWGIRDFNHTSYAPPTTGFSRLIDGTVINIAGTNDKSGDPIIKDFMVNNNMVTVDAVGVAAVRLDKQGKLEAIAAGGLKRFKGGEMDINLEERIDMALWVDEEGEWQGVIQAEGEVSVPEELSRITENWTYLRAPIPPQ</sequence>
<keyword evidence="1" id="KW-0732">Signal</keyword>
<dbReference type="Proteomes" id="UP001253848">
    <property type="component" value="Unassembled WGS sequence"/>
</dbReference>
<dbReference type="RefSeq" id="WP_311500513.1">
    <property type="nucleotide sequence ID" value="NZ_JAVRHN010000009.1"/>
</dbReference>
<evidence type="ECO:0000313" key="2">
    <source>
        <dbReference type="EMBL" id="MDT0687218.1"/>
    </source>
</evidence>